<keyword evidence="4" id="KW-0418">Kinase</keyword>
<protein>
    <recommendedName>
        <fullName evidence="2">histidine kinase</fullName>
        <ecNumber evidence="2">2.7.13.3</ecNumber>
    </recommendedName>
</protein>
<keyword evidence="4" id="KW-0808">Transferase</keyword>
<dbReference type="SMART" id="SM00388">
    <property type="entry name" value="HisKA"/>
    <property type="match status" value="1"/>
</dbReference>
<dbReference type="Gene3D" id="3.30.565.10">
    <property type="entry name" value="Histidine kinase-like ATPase, C-terminal domain"/>
    <property type="match status" value="1"/>
</dbReference>
<dbReference type="SUPFAM" id="SSF47384">
    <property type="entry name" value="Homodimeric domain of signal transducing histidine kinase"/>
    <property type="match status" value="1"/>
</dbReference>
<keyword evidence="6" id="KW-0472">Membrane</keyword>
<evidence type="ECO:0000256" key="1">
    <source>
        <dbReference type="ARBA" id="ARBA00000085"/>
    </source>
</evidence>
<dbReference type="Pfam" id="PF00512">
    <property type="entry name" value="HisKA"/>
    <property type="match status" value="1"/>
</dbReference>
<evidence type="ECO:0000256" key="4">
    <source>
        <dbReference type="ARBA" id="ARBA00022777"/>
    </source>
</evidence>
<organism evidence="8">
    <name type="scientific">Desertifilum tharense IPPAS B-1220</name>
    <dbReference type="NCBI Taxonomy" id="1781255"/>
    <lineage>
        <taxon>Bacteria</taxon>
        <taxon>Bacillati</taxon>
        <taxon>Cyanobacteriota</taxon>
        <taxon>Cyanophyceae</taxon>
        <taxon>Desertifilales</taxon>
        <taxon>Desertifilaceae</taxon>
        <taxon>Desertifilum</taxon>
    </lineage>
</organism>
<keyword evidence="3" id="KW-0597">Phosphoprotein</keyword>
<keyword evidence="6" id="KW-0812">Transmembrane</keyword>
<evidence type="ECO:0000313" key="8">
    <source>
        <dbReference type="EMBL" id="OEJ73111.1"/>
    </source>
</evidence>
<dbReference type="GO" id="GO:0000155">
    <property type="term" value="F:phosphorelay sensor kinase activity"/>
    <property type="evidence" value="ECO:0007669"/>
    <property type="project" value="InterPro"/>
</dbReference>
<feature type="transmembrane region" description="Helical" evidence="6">
    <location>
        <begin position="6"/>
        <end position="23"/>
    </location>
</feature>
<keyword evidence="6" id="KW-1133">Transmembrane helix</keyword>
<gene>
    <name evidence="8" type="ORF">BH720_21415</name>
</gene>
<evidence type="ECO:0000256" key="3">
    <source>
        <dbReference type="ARBA" id="ARBA00022553"/>
    </source>
</evidence>
<reference evidence="8" key="1">
    <citation type="submission" date="2016-09" db="EMBL/GenBank/DDBJ databases">
        <title>Draft genome of thermotolerant cyanobacterium Desertifilum sp. strain IPPAS B-1220.</title>
        <authorList>
            <person name="Sinetova M.A."/>
            <person name="Bolakhan K."/>
            <person name="Zayadan B.K."/>
            <person name="Mironov K.S."/>
            <person name="Ustinova V."/>
            <person name="Kupriyanova E.V."/>
            <person name="Sidorov R.A."/>
            <person name="Skrypnik A.N."/>
            <person name="Gogoleva N.E."/>
            <person name="Gogolev Y.V."/>
            <person name="Los D.A."/>
        </authorList>
    </citation>
    <scope>NUCLEOTIDE SEQUENCE [LARGE SCALE GENOMIC DNA]</scope>
    <source>
        <strain evidence="8">IPPAS B-1220</strain>
    </source>
</reference>
<feature type="domain" description="Histidine kinase" evidence="7">
    <location>
        <begin position="78"/>
        <end position="302"/>
    </location>
</feature>
<dbReference type="InterPro" id="IPR036097">
    <property type="entry name" value="HisK_dim/P_sf"/>
</dbReference>
<proteinExistence type="predicted"/>
<dbReference type="STRING" id="1781255.BH720_21415"/>
<keyword evidence="5" id="KW-0902">Two-component regulatory system</keyword>
<dbReference type="CDD" id="cd00082">
    <property type="entry name" value="HisKA"/>
    <property type="match status" value="1"/>
</dbReference>
<dbReference type="EMBL" id="MJGC01000099">
    <property type="protein sequence ID" value="OEJ73111.1"/>
    <property type="molecule type" value="Genomic_DNA"/>
</dbReference>
<dbReference type="InterPro" id="IPR005467">
    <property type="entry name" value="His_kinase_dom"/>
</dbReference>
<dbReference type="AlphaFoldDB" id="A0A1E5QET4"/>
<evidence type="ECO:0000256" key="6">
    <source>
        <dbReference type="SAM" id="Phobius"/>
    </source>
</evidence>
<comment type="caution">
    <text evidence="8">The sequence shown here is derived from an EMBL/GenBank/DDBJ whole genome shotgun (WGS) entry which is preliminary data.</text>
</comment>
<dbReference type="RefSeq" id="WP_069969252.1">
    <property type="nucleotide sequence ID" value="NZ_CM124774.1"/>
</dbReference>
<comment type="catalytic activity">
    <reaction evidence="1">
        <text>ATP + protein L-histidine = ADP + protein N-phospho-L-histidine.</text>
        <dbReference type="EC" id="2.7.13.3"/>
    </reaction>
</comment>
<dbReference type="PANTHER" id="PTHR45339">
    <property type="entry name" value="HYBRID SIGNAL TRANSDUCTION HISTIDINE KINASE J"/>
    <property type="match status" value="1"/>
</dbReference>
<evidence type="ECO:0000256" key="5">
    <source>
        <dbReference type="ARBA" id="ARBA00023012"/>
    </source>
</evidence>
<dbReference type="Gene3D" id="1.10.287.130">
    <property type="match status" value="1"/>
</dbReference>
<evidence type="ECO:0000259" key="7">
    <source>
        <dbReference type="PROSITE" id="PS50109"/>
    </source>
</evidence>
<dbReference type="EC" id="2.7.13.3" evidence="2"/>
<evidence type="ECO:0000256" key="2">
    <source>
        <dbReference type="ARBA" id="ARBA00012438"/>
    </source>
</evidence>
<dbReference type="SUPFAM" id="SSF55874">
    <property type="entry name" value="ATPase domain of HSP90 chaperone/DNA topoisomerase II/histidine kinase"/>
    <property type="match status" value="1"/>
</dbReference>
<dbReference type="InterPro" id="IPR003661">
    <property type="entry name" value="HisK_dim/P_dom"/>
</dbReference>
<sequence>MGWSHLIYLLVGVGIGIAIGFFGKNWAATPTRTQTESASSPAVQSQTLHHCQEQLQQTRLAYHMASEMSQFKAGFLARVSHELRSPLNGLIGMHQLILNDLCDSPEEEREFIGKAHESALKLMKFIDEMVVVSKTEHGTDRLQIQPIELAQVFREVYNLTHHQAANRNLTLEFSEPNPEVYILADQRRFRQVLVNLVDSAITQIPEGKIRLSAVPMPALQKVAIVLEDDRPETEWAEPIGLLSDPFPSNPPKAPFNGKLSPGLSLMVNKLLLELMDGSLEVISPPTKGNAAYYLQCSMPLASESLDG</sequence>
<accession>A0A1E5QET4</accession>
<dbReference type="PANTHER" id="PTHR45339:SF1">
    <property type="entry name" value="HYBRID SIGNAL TRANSDUCTION HISTIDINE KINASE J"/>
    <property type="match status" value="1"/>
</dbReference>
<name>A0A1E5QET4_9CYAN</name>
<dbReference type="PROSITE" id="PS50109">
    <property type="entry name" value="HIS_KIN"/>
    <property type="match status" value="1"/>
</dbReference>
<dbReference type="InterPro" id="IPR036890">
    <property type="entry name" value="HATPase_C_sf"/>
</dbReference>
<dbReference type="OrthoDB" id="505938at2"/>